<dbReference type="PRINTS" id="PR00377">
    <property type="entry name" value="IMPHPHTASES"/>
</dbReference>
<keyword evidence="3 4" id="KW-0460">Magnesium</keyword>
<protein>
    <submittedName>
        <fullName evidence="5">Myo-inositol-1(Or 4)-monophosphatase</fullName>
    </submittedName>
</protein>
<name>A0A1I5VH83_9FIRM</name>
<keyword evidence="1 4" id="KW-0479">Metal-binding</keyword>
<dbReference type="GO" id="GO:0046872">
    <property type="term" value="F:metal ion binding"/>
    <property type="evidence" value="ECO:0007669"/>
    <property type="project" value="UniProtKB-KW"/>
</dbReference>
<feature type="binding site" evidence="4">
    <location>
        <position position="84"/>
    </location>
    <ligand>
        <name>Mg(2+)</name>
        <dbReference type="ChEBI" id="CHEBI:18420"/>
        <label>1</label>
        <note>catalytic</note>
    </ligand>
</feature>
<dbReference type="Pfam" id="PF00459">
    <property type="entry name" value="Inositol_P"/>
    <property type="match status" value="1"/>
</dbReference>
<comment type="cofactor">
    <cofactor evidence="4">
        <name>Mg(2+)</name>
        <dbReference type="ChEBI" id="CHEBI:18420"/>
    </cofactor>
</comment>
<dbReference type="GO" id="GO:0007165">
    <property type="term" value="P:signal transduction"/>
    <property type="evidence" value="ECO:0007669"/>
    <property type="project" value="TreeGrafter"/>
</dbReference>
<evidence type="ECO:0000256" key="3">
    <source>
        <dbReference type="ARBA" id="ARBA00022842"/>
    </source>
</evidence>
<evidence type="ECO:0000313" key="6">
    <source>
        <dbReference type="Proteomes" id="UP000182624"/>
    </source>
</evidence>
<evidence type="ECO:0000256" key="4">
    <source>
        <dbReference type="PIRSR" id="PIRSR600760-2"/>
    </source>
</evidence>
<feature type="binding site" evidence="4">
    <location>
        <position position="85"/>
    </location>
    <ligand>
        <name>Mg(2+)</name>
        <dbReference type="ChEBI" id="CHEBI:18420"/>
        <label>1</label>
        <note>catalytic</note>
    </ligand>
</feature>
<dbReference type="SUPFAM" id="SSF56655">
    <property type="entry name" value="Carbohydrate phosphatase"/>
    <property type="match status" value="1"/>
</dbReference>
<dbReference type="PANTHER" id="PTHR20854">
    <property type="entry name" value="INOSITOL MONOPHOSPHATASE"/>
    <property type="match status" value="1"/>
</dbReference>
<evidence type="ECO:0000313" key="5">
    <source>
        <dbReference type="EMBL" id="SFQ06855.1"/>
    </source>
</evidence>
<proteinExistence type="predicted"/>
<evidence type="ECO:0000256" key="2">
    <source>
        <dbReference type="ARBA" id="ARBA00022801"/>
    </source>
</evidence>
<keyword evidence="6" id="KW-1185">Reference proteome</keyword>
<dbReference type="PANTHER" id="PTHR20854:SF4">
    <property type="entry name" value="INOSITOL-1-MONOPHOSPHATASE-RELATED"/>
    <property type="match status" value="1"/>
</dbReference>
<feature type="binding site" evidence="4">
    <location>
        <position position="62"/>
    </location>
    <ligand>
        <name>Mg(2+)</name>
        <dbReference type="ChEBI" id="CHEBI:18420"/>
        <label>1</label>
        <note>catalytic</note>
    </ligand>
</feature>
<sequence>MKIDEIIEIVREAGNILLTAKRPKVMEKSGHANFVTETDEKVQRFLVEKLKAVLPEAEFLGEEDGQDVFSAKMASGYCFVIDPIDGTSNFIYAYRPSVVSVGLLKDGKPYMAVVYNPYDDMMFSAAAGQGAYMNGEKIMSSEAPLSDQLACFGTAPYYEEYRDRSFDIAKRLLPQCVDLRRSGTAAWDMCCVALGRCGLYFELKIQIWDYAAAALIAKEAGCSVTDIEGNPLPYTGASSALCMGRGVKEIPDCFKE</sequence>
<dbReference type="GO" id="GO:0006020">
    <property type="term" value="P:inositol metabolic process"/>
    <property type="evidence" value="ECO:0007669"/>
    <property type="project" value="TreeGrafter"/>
</dbReference>
<gene>
    <name evidence="5" type="ORF">SAMN04487928_11741</name>
</gene>
<dbReference type="AlphaFoldDB" id="A0A1I5VH83"/>
<keyword evidence="2" id="KW-0378">Hydrolase</keyword>
<dbReference type="PROSITE" id="PS00629">
    <property type="entry name" value="IMP_1"/>
    <property type="match status" value="1"/>
</dbReference>
<accession>A0A1I5VH83</accession>
<feature type="binding site" evidence="4">
    <location>
        <position position="209"/>
    </location>
    <ligand>
        <name>Mg(2+)</name>
        <dbReference type="ChEBI" id="CHEBI:18420"/>
        <label>1</label>
        <note>catalytic</note>
    </ligand>
</feature>
<feature type="binding site" evidence="4">
    <location>
        <position position="82"/>
    </location>
    <ligand>
        <name>Mg(2+)</name>
        <dbReference type="ChEBI" id="CHEBI:18420"/>
        <label>1</label>
        <note>catalytic</note>
    </ligand>
</feature>
<dbReference type="Gene3D" id="3.40.190.80">
    <property type="match status" value="1"/>
</dbReference>
<dbReference type="Proteomes" id="UP000182624">
    <property type="component" value="Unassembled WGS sequence"/>
</dbReference>
<dbReference type="InterPro" id="IPR020583">
    <property type="entry name" value="Inositol_monoP_metal-BS"/>
</dbReference>
<dbReference type="Gene3D" id="3.30.540.10">
    <property type="entry name" value="Fructose-1,6-Bisphosphatase, subunit A, domain 1"/>
    <property type="match status" value="1"/>
</dbReference>
<dbReference type="InterPro" id="IPR000760">
    <property type="entry name" value="Inositol_monophosphatase-like"/>
</dbReference>
<dbReference type="GO" id="GO:0008934">
    <property type="term" value="F:inositol monophosphate 1-phosphatase activity"/>
    <property type="evidence" value="ECO:0007669"/>
    <property type="project" value="TreeGrafter"/>
</dbReference>
<evidence type="ECO:0000256" key="1">
    <source>
        <dbReference type="ARBA" id="ARBA00022723"/>
    </source>
</evidence>
<dbReference type="OrthoDB" id="9772456at2"/>
<reference evidence="6" key="1">
    <citation type="submission" date="2016-10" db="EMBL/GenBank/DDBJ databases">
        <authorList>
            <person name="Varghese N."/>
            <person name="Submissions S."/>
        </authorList>
    </citation>
    <scope>NUCLEOTIDE SEQUENCE [LARGE SCALE GENOMIC DNA]</scope>
    <source>
        <strain evidence="6">P18</strain>
    </source>
</reference>
<dbReference type="RefSeq" id="WP_074888809.1">
    <property type="nucleotide sequence ID" value="NZ_FOXO01000017.1"/>
</dbReference>
<organism evidence="5 6">
    <name type="scientific">Butyrivibrio proteoclasticus</name>
    <dbReference type="NCBI Taxonomy" id="43305"/>
    <lineage>
        <taxon>Bacteria</taxon>
        <taxon>Bacillati</taxon>
        <taxon>Bacillota</taxon>
        <taxon>Clostridia</taxon>
        <taxon>Lachnospirales</taxon>
        <taxon>Lachnospiraceae</taxon>
        <taxon>Butyrivibrio</taxon>
    </lineage>
</organism>
<dbReference type="EMBL" id="FOXO01000017">
    <property type="protein sequence ID" value="SFQ06855.1"/>
    <property type="molecule type" value="Genomic_DNA"/>
</dbReference>